<keyword evidence="2" id="KW-0812">Transmembrane</keyword>
<feature type="transmembrane region" description="Helical" evidence="2">
    <location>
        <begin position="265"/>
        <end position="285"/>
    </location>
</feature>
<proteinExistence type="predicted"/>
<evidence type="ECO:0000313" key="3">
    <source>
        <dbReference type="EMBL" id="KAK7848232.1"/>
    </source>
</evidence>
<name>A0AAW0LAX4_QUESU</name>
<feature type="region of interest" description="Disordered" evidence="1">
    <location>
        <begin position="32"/>
        <end position="120"/>
    </location>
</feature>
<feature type="compositionally biased region" description="Low complexity" evidence="1">
    <location>
        <begin position="58"/>
        <end position="78"/>
    </location>
</feature>
<organism evidence="3 4">
    <name type="scientific">Quercus suber</name>
    <name type="common">Cork oak</name>
    <dbReference type="NCBI Taxonomy" id="58331"/>
    <lineage>
        <taxon>Eukaryota</taxon>
        <taxon>Viridiplantae</taxon>
        <taxon>Streptophyta</taxon>
        <taxon>Embryophyta</taxon>
        <taxon>Tracheophyta</taxon>
        <taxon>Spermatophyta</taxon>
        <taxon>Magnoliopsida</taxon>
        <taxon>eudicotyledons</taxon>
        <taxon>Gunneridae</taxon>
        <taxon>Pentapetalae</taxon>
        <taxon>rosids</taxon>
        <taxon>fabids</taxon>
        <taxon>Fagales</taxon>
        <taxon>Fagaceae</taxon>
        <taxon>Quercus</taxon>
    </lineage>
</organism>
<keyword evidence="4" id="KW-1185">Reference proteome</keyword>
<dbReference type="AlphaFoldDB" id="A0AAW0LAX4"/>
<feature type="compositionally biased region" description="Polar residues" evidence="1">
    <location>
        <begin position="79"/>
        <end position="97"/>
    </location>
</feature>
<reference evidence="3 4" key="1">
    <citation type="journal article" date="2018" name="Sci. Data">
        <title>The draft genome sequence of cork oak.</title>
        <authorList>
            <person name="Ramos A.M."/>
            <person name="Usie A."/>
            <person name="Barbosa P."/>
            <person name="Barros P.M."/>
            <person name="Capote T."/>
            <person name="Chaves I."/>
            <person name="Simoes F."/>
            <person name="Abreu I."/>
            <person name="Carrasquinho I."/>
            <person name="Faro C."/>
            <person name="Guimaraes J.B."/>
            <person name="Mendonca D."/>
            <person name="Nobrega F."/>
            <person name="Rodrigues L."/>
            <person name="Saibo N.J.M."/>
            <person name="Varela M.C."/>
            <person name="Egas C."/>
            <person name="Matos J."/>
            <person name="Miguel C.M."/>
            <person name="Oliveira M.M."/>
            <person name="Ricardo C.P."/>
            <person name="Goncalves S."/>
        </authorList>
    </citation>
    <scope>NUCLEOTIDE SEQUENCE [LARGE SCALE GENOMIC DNA]</scope>
    <source>
        <strain evidence="4">cv. HL8</strain>
    </source>
</reference>
<evidence type="ECO:0000256" key="2">
    <source>
        <dbReference type="SAM" id="Phobius"/>
    </source>
</evidence>
<keyword evidence="2" id="KW-0472">Membrane</keyword>
<protein>
    <submittedName>
        <fullName evidence="3">Uncharacterized protein</fullName>
    </submittedName>
</protein>
<sequence length="286" mass="31524">MAWENKSHCVPDLKDLRWHSILYHQTANRAHASGVGGASGEVAINKPNPPRVPPTKQAGSSAATTKQGTSSATTTKQAISNAPPNSTISNPSRNTHGNPKKRKNGSVTSETLNASRNASRYREALRDKLAKDSWVGWRQSEEEELKKVLTFKLGLGATVYHIWKLRNPVLHKGCINYEEQIRSERDVVGGVSLKVSEKMSSVKRFLCSSALSLKEKLIQLKHLVGSMVKCMLKLVENSLKNFYIMKEVAKVALKRCKEINDNGNTVLKICGLLIGFIELLVILGLA</sequence>
<evidence type="ECO:0000256" key="1">
    <source>
        <dbReference type="SAM" id="MobiDB-lite"/>
    </source>
</evidence>
<evidence type="ECO:0000313" key="4">
    <source>
        <dbReference type="Proteomes" id="UP000237347"/>
    </source>
</evidence>
<dbReference type="EMBL" id="PKMF04000130">
    <property type="protein sequence ID" value="KAK7848232.1"/>
    <property type="molecule type" value="Genomic_DNA"/>
</dbReference>
<feature type="compositionally biased region" description="Polar residues" evidence="1">
    <location>
        <begin position="105"/>
        <end position="118"/>
    </location>
</feature>
<comment type="caution">
    <text evidence="3">The sequence shown here is derived from an EMBL/GenBank/DDBJ whole genome shotgun (WGS) entry which is preliminary data.</text>
</comment>
<gene>
    <name evidence="3" type="ORF">CFP56_005426</name>
</gene>
<accession>A0AAW0LAX4</accession>
<keyword evidence="2" id="KW-1133">Transmembrane helix</keyword>
<dbReference type="Proteomes" id="UP000237347">
    <property type="component" value="Unassembled WGS sequence"/>
</dbReference>